<keyword evidence="2" id="KW-0472">Membrane</keyword>
<dbReference type="EMBL" id="CP113432">
    <property type="protein sequence ID" value="WAI48019.1"/>
    <property type="molecule type" value="Genomic_DNA"/>
</dbReference>
<protein>
    <submittedName>
        <fullName evidence="3">DUF1353 domain-containing protein</fullName>
    </submittedName>
</protein>
<keyword evidence="2" id="KW-0812">Transmembrane</keyword>
<sequence>MQPRPPLRRPLLRHLDNLLVTLLGCVLMALAWLFLPLAIRPLLAGALPVYLGVLLPRCIGRRERLRRVAEARQRSIERWGFCSRDRNGPWINYIDFPLVRQEPVFKGRYFYSEWLVVHDGRIIINPGPASVDLAAGTVSYDFGCQRTYAWDGCSPKVPFYWIATFGTPDWWDHLEPVQSLCNGQQKQRLMFWPVAHHASLVHDALYQFLNVAPVTKSEADRLFHRMLLEAGMPRPVAFVYYLAVVLGGAPDMRHVRNPNSTLRCLTPLDDGEAGDAEAGDPPMRIPALPEELPMQ</sequence>
<dbReference type="Pfam" id="PF07087">
    <property type="entry name" value="DUF1353"/>
    <property type="match status" value="1"/>
</dbReference>
<evidence type="ECO:0000313" key="4">
    <source>
        <dbReference type="Proteomes" id="UP001163624"/>
    </source>
</evidence>
<feature type="transmembrane region" description="Helical" evidence="2">
    <location>
        <begin position="12"/>
        <end position="35"/>
    </location>
</feature>
<evidence type="ECO:0000256" key="1">
    <source>
        <dbReference type="SAM" id="MobiDB-lite"/>
    </source>
</evidence>
<feature type="region of interest" description="Disordered" evidence="1">
    <location>
        <begin position="263"/>
        <end position="295"/>
    </location>
</feature>
<accession>A0ABY6ZSV2</accession>
<feature type="compositionally biased region" description="Acidic residues" evidence="1">
    <location>
        <begin position="269"/>
        <end position="278"/>
    </location>
</feature>
<dbReference type="Proteomes" id="UP001163624">
    <property type="component" value="Chromosome"/>
</dbReference>
<evidence type="ECO:0000256" key="2">
    <source>
        <dbReference type="SAM" id="Phobius"/>
    </source>
</evidence>
<evidence type="ECO:0000313" key="3">
    <source>
        <dbReference type="EMBL" id="WAI48019.1"/>
    </source>
</evidence>
<organism evidence="3 4">
    <name type="scientific">Pseudomonas triclosanedens</name>
    <dbReference type="NCBI Taxonomy" id="2961893"/>
    <lineage>
        <taxon>Bacteria</taxon>
        <taxon>Pseudomonadati</taxon>
        <taxon>Pseudomonadota</taxon>
        <taxon>Gammaproteobacteria</taxon>
        <taxon>Pseudomonadales</taxon>
        <taxon>Pseudomonadaceae</taxon>
        <taxon>Pseudomonas</taxon>
    </lineage>
</organism>
<keyword evidence="4" id="KW-1185">Reference proteome</keyword>
<dbReference type="RefSeq" id="WP_254474890.1">
    <property type="nucleotide sequence ID" value="NZ_CP113432.1"/>
</dbReference>
<dbReference type="InterPro" id="IPR010767">
    <property type="entry name" value="Phage_CGC-2007_Cje0229"/>
</dbReference>
<name>A0ABY6ZSV2_9PSED</name>
<gene>
    <name evidence="3" type="ORF">OU419_19890</name>
</gene>
<keyword evidence="2" id="KW-1133">Transmembrane helix</keyword>
<reference evidence="3" key="1">
    <citation type="submission" date="2022-11" db="EMBL/GenBank/DDBJ databases">
        <title>Pseudomonas triclosanedens sp. nov., a triclosan degrader isolated from activated sludge.</title>
        <authorList>
            <person name="Yin Y."/>
            <person name="Lu Z."/>
        </authorList>
    </citation>
    <scope>NUCLEOTIDE SEQUENCE</scope>
    <source>
        <strain evidence="3">ZM23</strain>
    </source>
</reference>
<proteinExistence type="predicted"/>